<dbReference type="InterPro" id="IPR043729">
    <property type="entry name" value="DUF5672"/>
</dbReference>
<keyword evidence="3" id="KW-1185">Reference proteome</keyword>
<dbReference type="InterPro" id="IPR029044">
    <property type="entry name" value="Nucleotide-diphossugar_trans"/>
</dbReference>
<dbReference type="CDD" id="cd00761">
    <property type="entry name" value="Glyco_tranf_GTA_type"/>
    <property type="match status" value="1"/>
</dbReference>
<sequence>MAGAVPLSAIYGESGKRQNMSVVITIPIYRETLSITEKVSLQQLKRILGHYPCVFVAPESLEFDYEGLEDGIVVERFPDHYFTSITSYSQLLLTEKYYARFAAYDYLLIYQLDAFVFSDRLQEFCDLGYDYIGAPIAPSNPIWHAIGARVGNGGLSLRKITAARQALKRWEQLPVGRQQIFQDVFLQVEDLFWGWCGVQSDFDFRCAPIATALQFAVQEEVQRCYRRIEAGTLQPFGCHGWNESHVAFWQRKIEACGYELTGHACIDGKSRRRTDLEAYWQKRQYMDMARLWGALRHGKHTEMMLLLMTWLDRYPAGDKAWIGYGEELQYFWRSCRQQRLTEPMMVLAWERLEQVLDEAILRSLQAGEGERNLLWLLESLRPLIAQSKTVAAEQLCQQIEEIRWQEWETKAEYANPAPAASKKHHIVAIGMVKNEMDIIESFVRHTLSFADELLLIDHQSSDKTSEILRSLQQEGLPLTVHTSQRVEYAQAEMTTELLYEAINEHGADIVIPLDADEFLVGTKAGRSVREYLEELDTDCIYELPWRRYIPYQPDVKREEFMLKRPVLGSVFRDGGNKCIIGVRAVIENKLQLVQGNHYLYYVRDGQRLGMEMLDCQTLEIAHFYWRSSEQFQTKIAVAWPMLVSKYSLAAIGGGGYRLFHQRILQGEEINPLEFLQQASLMDLRPLVQPQTLRYSQQTTQDPMVNLMQASVLLAERMKEQQILAKKILVTTVVPYQGNWAEFAMCLQLVAKQEYPWQQILIPCIKAADNEVLRKLRELCETNLPRQAAWQIITESQNGDVFAQLSATAKGDFIHWQLPGIEMTDNFITRMVAGIAEQNIPISLLVSDGPEDYCNELPYITIHPQDNTQVMYAEDLWQWLLEIGKYPAGGLTGTLMGRQLLDACGWLRQAFLQPEGYFMPFMAWKILLAAGAGQLVGMITECYVWPQGKDLPLEKLVLHQLEWYELLQQAKNDWPVESWKEAVSHYCQNGERLLSRAIAEGIDTAAPLWQHYQQTLLQIL</sequence>
<feature type="domain" description="DUF5672" evidence="1">
    <location>
        <begin position="73"/>
        <end position="239"/>
    </location>
</feature>
<accession>A0A5D6WMF8</accession>
<dbReference type="EMBL" id="VTOZ01000011">
    <property type="protein sequence ID" value="TYZ28990.1"/>
    <property type="molecule type" value="Genomic_DNA"/>
</dbReference>
<dbReference type="Pfam" id="PF18922">
    <property type="entry name" value="DUF5672"/>
    <property type="match status" value="1"/>
</dbReference>
<proteinExistence type="predicted"/>
<evidence type="ECO:0000313" key="2">
    <source>
        <dbReference type="EMBL" id="TYZ28990.1"/>
    </source>
</evidence>
<organism evidence="2 3">
    <name type="scientific">Selenomonas caprae</name>
    <dbReference type="NCBI Taxonomy" id="2606905"/>
    <lineage>
        <taxon>Bacteria</taxon>
        <taxon>Bacillati</taxon>
        <taxon>Bacillota</taxon>
        <taxon>Negativicutes</taxon>
        <taxon>Selenomonadales</taxon>
        <taxon>Selenomonadaceae</taxon>
        <taxon>Selenomonas</taxon>
    </lineage>
</organism>
<dbReference type="AlphaFoldDB" id="A0A5D6WMF8"/>
<dbReference type="SUPFAM" id="SSF53448">
    <property type="entry name" value="Nucleotide-diphospho-sugar transferases"/>
    <property type="match status" value="1"/>
</dbReference>
<evidence type="ECO:0000259" key="1">
    <source>
        <dbReference type="Pfam" id="PF18922"/>
    </source>
</evidence>
<dbReference type="Proteomes" id="UP000322783">
    <property type="component" value="Unassembled WGS sequence"/>
</dbReference>
<protein>
    <recommendedName>
        <fullName evidence="1">DUF5672 domain-containing protein</fullName>
    </recommendedName>
</protein>
<comment type="caution">
    <text evidence="2">The sequence shown here is derived from an EMBL/GenBank/DDBJ whole genome shotgun (WGS) entry which is preliminary data.</text>
</comment>
<dbReference type="Pfam" id="PF13704">
    <property type="entry name" value="Glyco_tranf_2_4"/>
    <property type="match status" value="1"/>
</dbReference>
<name>A0A5D6WMF8_9FIRM</name>
<reference evidence="2 3" key="1">
    <citation type="submission" date="2019-08" db="EMBL/GenBank/DDBJ databases">
        <title>Selenomonas sp. mPRGC5 and Selenomonas sp. mPRGC8 isolated from ruminal fluid of dairy goat (Capra hircus).</title>
        <authorList>
            <person name="Poothong S."/>
            <person name="Nuengjamnong C."/>
            <person name="Tanasupawat S."/>
        </authorList>
    </citation>
    <scope>NUCLEOTIDE SEQUENCE [LARGE SCALE GENOMIC DNA]</scope>
    <source>
        <strain evidence="3">mPRGC8</strain>
    </source>
</reference>
<evidence type="ECO:0000313" key="3">
    <source>
        <dbReference type="Proteomes" id="UP000322783"/>
    </source>
</evidence>
<gene>
    <name evidence="2" type="ORF">FZ041_06690</name>
</gene>